<dbReference type="EMBL" id="RCZP01000002">
    <property type="protein sequence ID" value="TPG60615.1"/>
    <property type="molecule type" value="Genomic_DNA"/>
</dbReference>
<dbReference type="OrthoDB" id="8141049at2"/>
<sequence>MPLPPLRRTLDLSSAGEGGAFDLYGWYGAEPDGRWSRAACAEVIVAAPAGTSEVRVDVLGRVFGTAVGGTARVRLSLDDGLAEELTFENDDFATGSAVLRYEPSPDQPRNIRLTLVRLDPVSPADAGLGEDERKIGVLVRRIDLAWNAAAG</sequence>
<accession>A0A502GFE7</accession>
<dbReference type="Proteomes" id="UP000317078">
    <property type="component" value="Unassembled WGS sequence"/>
</dbReference>
<proteinExistence type="predicted"/>
<reference evidence="1 2" key="1">
    <citation type="journal article" date="2019" name="Environ. Microbiol.">
        <title>Species interactions and distinct microbial communities in high Arctic permafrost affected cryosols are associated with the CH4 and CO2 gas fluxes.</title>
        <authorList>
            <person name="Altshuler I."/>
            <person name="Hamel J."/>
            <person name="Turney S."/>
            <person name="Magnuson E."/>
            <person name="Levesque R."/>
            <person name="Greer C."/>
            <person name="Whyte L.G."/>
        </authorList>
    </citation>
    <scope>NUCLEOTIDE SEQUENCE [LARGE SCALE GENOMIC DNA]</scope>
    <source>
        <strain evidence="1 2">S9.3B</strain>
    </source>
</reference>
<evidence type="ECO:0000313" key="1">
    <source>
        <dbReference type="EMBL" id="TPG60615.1"/>
    </source>
</evidence>
<comment type="caution">
    <text evidence="1">The sequence shown here is derived from an EMBL/GenBank/DDBJ whole genome shotgun (WGS) entry which is preliminary data.</text>
</comment>
<name>A0A502GFE7_9PROT</name>
<dbReference type="RefSeq" id="WP_140881545.1">
    <property type="nucleotide sequence ID" value="NZ_RCZP01000002.1"/>
</dbReference>
<organism evidence="1 2">
    <name type="scientific">Muricoccus nepalensis</name>
    <dbReference type="NCBI Taxonomy" id="1854500"/>
    <lineage>
        <taxon>Bacteria</taxon>
        <taxon>Pseudomonadati</taxon>
        <taxon>Pseudomonadota</taxon>
        <taxon>Alphaproteobacteria</taxon>
        <taxon>Acetobacterales</taxon>
        <taxon>Roseomonadaceae</taxon>
        <taxon>Muricoccus</taxon>
    </lineage>
</organism>
<evidence type="ECO:0000313" key="2">
    <source>
        <dbReference type="Proteomes" id="UP000317078"/>
    </source>
</evidence>
<protein>
    <submittedName>
        <fullName evidence="1">Uncharacterized protein</fullName>
    </submittedName>
</protein>
<keyword evidence="2" id="KW-1185">Reference proteome</keyword>
<dbReference type="AlphaFoldDB" id="A0A502GFE7"/>
<gene>
    <name evidence="1" type="ORF">EAH89_04480</name>
</gene>